<dbReference type="EMBL" id="JAAATX020000019">
    <property type="protein sequence ID" value="MBU9700111.1"/>
    <property type="molecule type" value="Genomic_DNA"/>
</dbReference>
<sequence>MSDAIECISPVNGEVFASRQFHTAAQIEDAVSRAKRAQVEWRQVPLAERAEICRKAIGVLLADKDRHGYEITMQMGRPISQSSREIEGFANRTGFMIDIANEALADELPRPGSRSFIRREPLGVVLSIAAWNYPYLIPAGSCIPAIMAGNAVLLKHSGQTPLVSERLVEAYLAAGLPEGVFQFLHLDHDLTARLIADERIGHVGFTGSVEGGRAIHAAAARRFINVGLELGGKDPAYVCPDADMETTIERLVDGSFYNAGQSCCSTERIYVHRDIYDDFIARFVELTRQYRLGDPTDPATNLGPMVRGRAADFVRGQIARAVSQGARALIDERAFPASRKGSAYLAPQVMVDVDHTMEIMKEETFGPVVGIMKVDSDDAAIRLMNDSIYGLSASIWTRDADKVVRLGERIETGTVMMNGTDKVDPALAWSGVKDTGCGCTLSRHGYEHLTRTKSFDMSS</sequence>
<protein>
    <submittedName>
        <fullName evidence="5">Aldehyde dehydrogenase family protein</fullName>
    </submittedName>
</protein>
<dbReference type="InterPro" id="IPR016161">
    <property type="entry name" value="Ald_DH/histidinol_DH"/>
</dbReference>
<dbReference type="RefSeq" id="WP_161764164.1">
    <property type="nucleotide sequence ID" value="NZ_JAAATX020000019.1"/>
</dbReference>
<proteinExistence type="inferred from homology"/>
<dbReference type="SUPFAM" id="SSF53720">
    <property type="entry name" value="ALDH-like"/>
    <property type="match status" value="1"/>
</dbReference>
<dbReference type="Gene3D" id="3.40.309.10">
    <property type="entry name" value="Aldehyde Dehydrogenase, Chain A, domain 2"/>
    <property type="match status" value="1"/>
</dbReference>
<evidence type="ECO:0000256" key="1">
    <source>
        <dbReference type="ARBA" id="ARBA00023002"/>
    </source>
</evidence>
<feature type="domain" description="Aldehyde dehydrogenase" evidence="4">
    <location>
        <begin position="3"/>
        <end position="454"/>
    </location>
</feature>
<name>A0ABS6JA53_9RHOB</name>
<comment type="caution">
    <text evidence="5">The sequence shown here is derived from an EMBL/GenBank/DDBJ whole genome shotgun (WGS) entry which is preliminary data.</text>
</comment>
<evidence type="ECO:0000259" key="4">
    <source>
        <dbReference type="Pfam" id="PF00171"/>
    </source>
</evidence>
<gene>
    <name evidence="5" type="ORF">GU927_019910</name>
</gene>
<dbReference type="InterPro" id="IPR016163">
    <property type="entry name" value="Ald_DH_C"/>
</dbReference>
<dbReference type="PROSITE" id="PS00687">
    <property type="entry name" value="ALDEHYDE_DEHYDR_GLU"/>
    <property type="match status" value="1"/>
</dbReference>
<dbReference type="Gene3D" id="3.40.605.10">
    <property type="entry name" value="Aldehyde Dehydrogenase, Chain A, domain 1"/>
    <property type="match status" value="1"/>
</dbReference>
<comment type="similarity">
    <text evidence="3">Belongs to the aldehyde dehydrogenase family.</text>
</comment>
<dbReference type="Proteomes" id="UP000731907">
    <property type="component" value="Unassembled WGS sequence"/>
</dbReference>
<dbReference type="InterPro" id="IPR029510">
    <property type="entry name" value="Ald_DH_CS_GLU"/>
</dbReference>
<keyword evidence="6" id="KW-1185">Reference proteome</keyword>
<organism evidence="5 6">
    <name type="scientific">Paragemmobacter amnigenus</name>
    <dbReference type="NCBI Taxonomy" id="2852097"/>
    <lineage>
        <taxon>Bacteria</taxon>
        <taxon>Pseudomonadati</taxon>
        <taxon>Pseudomonadota</taxon>
        <taxon>Alphaproteobacteria</taxon>
        <taxon>Rhodobacterales</taxon>
        <taxon>Paracoccaceae</taxon>
        <taxon>Paragemmobacter</taxon>
    </lineage>
</organism>
<evidence type="ECO:0000313" key="5">
    <source>
        <dbReference type="EMBL" id="MBU9700111.1"/>
    </source>
</evidence>
<dbReference type="CDD" id="cd07102">
    <property type="entry name" value="ALDH_EDX86601"/>
    <property type="match status" value="1"/>
</dbReference>
<keyword evidence="1 3" id="KW-0560">Oxidoreductase</keyword>
<dbReference type="InterPro" id="IPR016162">
    <property type="entry name" value="Ald_DH_N"/>
</dbReference>
<accession>A0ABS6JA53</accession>
<evidence type="ECO:0000313" key="6">
    <source>
        <dbReference type="Proteomes" id="UP000731907"/>
    </source>
</evidence>
<dbReference type="InterPro" id="IPR015590">
    <property type="entry name" value="Aldehyde_DH_dom"/>
</dbReference>
<reference evidence="5 6" key="1">
    <citation type="submission" date="2021-06" db="EMBL/GenBank/DDBJ databases">
        <title>Rhodobacteraceae bacterium strain HSP-20.</title>
        <authorList>
            <person name="Chen W.-M."/>
        </authorList>
    </citation>
    <scope>NUCLEOTIDE SEQUENCE [LARGE SCALE GENOMIC DNA]</scope>
    <source>
        <strain evidence="5 6">HSP-20</strain>
    </source>
</reference>
<evidence type="ECO:0000256" key="3">
    <source>
        <dbReference type="RuleBase" id="RU003345"/>
    </source>
</evidence>
<dbReference type="PANTHER" id="PTHR11699">
    <property type="entry name" value="ALDEHYDE DEHYDROGENASE-RELATED"/>
    <property type="match status" value="1"/>
</dbReference>
<evidence type="ECO:0000256" key="2">
    <source>
        <dbReference type="PROSITE-ProRule" id="PRU10007"/>
    </source>
</evidence>
<dbReference type="Pfam" id="PF00171">
    <property type="entry name" value="Aldedh"/>
    <property type="match status" value="1"/>
</dbReference>
<feature type="active site" evidence="2">
    <location>
        <position position="229"/>
    </location>
</feature>